<name>A0A8J3KQN8_9ACTN</name>
<evidence type="ECO:0000313" key="2">
    <source>
        <dbReference type="Proteomes" id="UP000659904"/>
    </source>
</evidence>
<comment type="caution">
    <text evidence="1">The sequence shown here is derived from an EMBL/GenBank/DDBJ whole genome shotgun (WGS) entry which is preliminary data.</text>
</comment>
<proteinExistence type="predicted"/>
<organism evidence="1 2">
    <name type="scientific">Catellatospora citrea</name>
    <dbReference type="NCBI Taxonomy" id="53366"/>
    <lineage>
        <taxon>Bacteria</taxon>
        <taxon>Bacillati</taxon>
        <taxon>Actinomycetota</taxon>
        <taxon>Actinomycetes</taxon>
        <taxon>Micromonosporales</taxon>
        <taxon>Micromonosporaceae</taxon>
        <taxon>Catellatospora</taxon>
    </lineage>
</organism>
<keyword evidence="2" id="KW-1185">Reference proteome</keyword>
<evidence type="ECO:0000313" key="1">
    <source>
        <dbReference type="EMBL" id="GIF99564.1"/>
    </source>
</evidence>
<dbReference type="Proteomes" id="UP000659904">
    <property type="component" value="Unassembled WGS sequence"/>
</dbReference>
<gene>
    <name evidence="1" type="ORF">Cci01nite_46580</name>
</gene>
<dbReference type="EMBL" id="BONH01000022">
    <property type="protein sequence ID" value="GIF99564.1"/>
    <property type="molecule type" value="Genomic_DNA"/>
</dbReference>
<accession>A0A8J3KQN8</accession>
<dbReference type="AlphaFoldDB" id="A0A8J3KQN8"/>
<protein>
    <submittedName>
        <fullName evidence="1">Uncharacterized protein</fullName>
    </submittedName>
</protein>
<reference evidence="1 2" key="1">
    <citation type="submission" date="2021-01" db="EMBL/GenBank/DDBJ databases">
        <title>Whole genome shotgun sequence of Catellatospora citrea NBRC 14495.</title>
        <authorList>
            <person name="Komaki H."/>
            <person name="Tamura T."/>
        </authorList>
    </citation>
    <scope>NUCLEOTIDE SEQUENCE [LARGE SCALE GENOMIC DNA]</scope>
    <source>
        <strain evidence="1 2">NBRC 14495</strain>
    </source>
</reference>
<sequence>MSCSSQRAHVVPWSDIERFEAGHLLVVVRQPELGGPIGVWAVQAANLARMTGRRSQADDVADELNALLRVARANGGKAG</sequence>